<accession>A0ABY7QYY5</accession>
<dbReference type="EMBL" id="CP115668">
    <property type="protein sequence ID" value="WCC79759.1"/>
    <property type="molecule type" value="Genomic_DNA"/>
</dbReference>
<proteinExistence type="predicted"/>
<name>A0ABY7QYY5_9ACTN</name>
<reference evidence="1 2" key="1">
    <citation type="submission" date="2023-01" db="EMBL/GenBank/DDBJ databases">
        <authorList>
            <person name="Lee S.H."/>
            <person name="Jung H.S."/>
            <person name="Yun J.U."/>
        </authorList>
    </citation>
    <scope>NUCLEOTIDE SEQUENCE [LARGE SCALE GENOMIC DNA]</scope>
    <source>
        <strain evidence="1 2">CBA3108</strain>
    </source>
</reference>
<gene>
    <name evidence="1" type="ORF">O6R08_09860</name>
</gene>
<evidence type="ECO:0000313" key="1">
    <source>
        <dbReference type="EMBL" id="WCC79759.1"/>
    </source>
</evidence>
<dbReference type="Proteomes" id="UP001212097">
    <property type="component" value="Chromosome"/>
</dbReference>
<keyword evidence="2" id="KW-1185">Reference proteome</keyword>
<organism evidence="1 2">
    <name type="scientific">Cutibacterium equinum</name>
    <dbReference type="NCBI Taxonomy" id="3016342"/>
    <lineage>
        <taxon>Bacteria</taxon>
        <taxon>Bacillati</taxon>
        <taxon>Actinomycetota</taxon>
        <taxon>Actinomycetes</taxon>
        <taxon>Propionibacteriales</taxon>
        <taxon>Propionibacteriaceae</taxon>
        <taxon>Cutibacterium</taxon>
    </lineage>
</organism>
<evidence type="ECO:0000313" key="2">
    <source>
        <dbReference type="Proteomes" id="UP001212097"/>
    </source>
</evidence>
<dbReference type="RefSeq" id="WP_271417946.1">
    <property type="nucleotide sequence ID" value="NZ_CP115668.1"/>
</dbReference>
<protein>
    <submittedName>
        <fullName evidence="1">Uncharacterized protein</fullName>
    </submittedName>
</protein>
<reference evidence="1 2" key="2">
    <citation type="submission" date="2023-06" db="EMBL/GenBank/DDBJ databases">
        <title>The Gram-positive Non-spore-bearing Anaerobic Bacilli of Human Feces.</title>
        <authorList>
            <person name="Eggerth A.H."/>
        </authorList>
    </citation>
    <scope>NUCLEOTIDE SEQUENCE [LARGE SCALE GENOMIC DNA]</scope>
    <source>
        <strain evidence="1 2">CBA3108</strain>
    </source>
</reference>
<sequence length="103" mass="11790">MRNLDHYNINIDKDFLSRIPEVIVGLLCNEMKILVFSRYLWPHVKAHTRWPVQLQPEFAGTGIAQHDRPTRIVVCTDPPPITDKSATPFVVAQALHIPPDRLV</sequence>